<feature type="compositionally biased region" description="Acidic residues" evidence="1">
    <location>
        <begin position="214"/>
        <end position="225"/>
    </location>
</feature>
<dbReference type="Proteomes" id="UP000053562">
    <property type="component" value="Unassembled WGS sequence"/>
</dbReference>
<evidence type="ECO:0000313" key="3">
    <source>
        <dbReference type="Proteomes" id="UP000053562"/>
    </source>
</evidence>
<name>A0A0J9S281_PLAVI</name>
<dbReference type="InterPro" id="IPR008780">
    <property type="entry name" value="Plasmodium_Vir"/>
</dbReference>
<proteinExistence type="predicted"/>
<protein>
    <recommendedName>
        <fullName evidence="4">VIR protein</fullName>
    </recommendedName>
</protein>
<feature type="region of interest" description="Disordered" evidence="1">
    <location>
        <begin position="211"/>
        <end position="233"/>
    </location>
</feature>
<feature type="region of interest" description="Disordered" evidence="1">
    <location>
        <begin position="263"/>
        <end position="284"/>
    </location>
</feature>
<gene>
    <name evidence="2" type="ORF">PVIIG_05857</name>
</gene>
<dbReference type="EMBL" id="KQ234592">
    <property type="protein sequence ID" value="KMZ76866.1"/>
    <property type="molecule type" value="Genomic_DNA"/>
</dbReference>
<dbReference type="AlphaFoldDB" id="A0A0J9S281"/>
<dbReference type="Pfam" id="PF05795">
    <property type="entry name" value="Plasmodium_Vir"/>
    <property type="match status" value="1"/>
</dbReference>
<evidence type="ECO:0000256" key="1">
    <source>
        <dbReference type="SAM" id="MobiDB-lite"/>
    </source>
</evidence>
<evidence type="ECO:0000313" key="2">
    <source>
        <dbReference type="EMBL" id="KMZ76866.1"/>
    </source>
</evidence>
<reference evidence="2 3" key="1">
    <citation type="submission" date="2011-08" db="EMBL/GenBank/DDBJ databases">
        <title>The Genome Sequence of Plasmodium vivax India VII.</title>
        <authorList>
            <consortium name="The Broad Institute Genome Sequencing Platform"/>
            <consortium name="The Broad Institute Genome Sequencing Center for Infectious Disease"/>
            <person name="Neafsey D."/>
            <person name="Carlton J."/>
            <person name="Barnwell J."/>
            <person name="Collins W."/>
            <person name="Escalante A."/>
            <person name="Mullikin J."/>
            <person name="Saul A."/>
            <person name="Guigo R."/>
            <person name="Camara F."/>
            <person name="Young S.K."/>
            <person name="Zeng Q."/>
            <person name="Gargeya S."/>
            <person name="Fitzgerald M."/>
            <person name="Haas B."/>
            <person name="Abouelleil A."/>
            <person name="Alvarado L."/>
            <person name="Arachchi H.M."/>
            <person name="Berlin A."/>
            <person name="Brown A."/>
            <person name="Chapman S.B."/>
            <person name="Chen Z."/>
            <person name="Dunbar C."/>
            <person name="Freedman E."/>
            <person name="Gearin G."/>
            <person name="Gellesch M."/>
            <person name="Goldberg J."/>
            <person name="Griggs A."/>
            <person name="Gujja S."/>
            <person name="Heiman D."/>
            <person name="Howarth C."/>
            <person name="Larson L."/>
            <person name="Lui A."/>
            <person name="MacDonald P.J.P."/>
            <person name="Montmayeur A."/>
            <person name="Murphy C."/>
            <person name="Neiman D."/>
            <person name="Pearson M."/>
            <person name="Priest M."/>
            <person name="Roberts A."/>
            <person name="Saif S."/>
            <person name="Shea T."/>
            <person name="Shenoy N."/>
            <person name="Sisk P."/>
            <person name="Stolte C."/>
            <person name="Sykes S."/>
            <person name="Wortman J."/>
            <person name="Nusbaum C."/>
            <person name="Birren B."/>
        </authorList>
    </citation>
    <scope>NUCLEOTIDE SEQUENCE [LARGE SCALE GENOMIC DNA]</scope>
    <source>
        <strain evidence="2 3">India VII</strain>
    </source>
</reference>
<feature type="compositionally biased region" description="Low complexity" evidence="1">
    <location>
        <begin position="267"/>
        <end position="284"/>
    </location>
</feature>
<sequence>MLRTKHYYYYFDNEIGVCDGDIFNDKAKEILDKHPELKGVSEKVLKALCYVHSKSMISGFDKDICDFLYYWIGDKILNGLTKKQFFEEIMLTLFKSLNDSGTRKICDFHYNNIYAENFQNIKLIFDYSEDYNSYENQITGRNTPCNQDYKKYLETYVNSFKIFYDKCTVQQLNCNYCEAFKKYFYGKNTYLLSTWTCDLKINDSRDIEFKEKEEVEDDADTETQLEEASPRSLMDTQHRLSSQIFSSGREALATVPGMHDSTLDGETSIINSNGSSSERNSSTITSKSITGAVSVAGALVPSYLLYNYTPAGNMINKLLGRKTTMNYNPLTEAQLIDNFSHPGSFTSERSRYNVAYRPV</sequence>
<accession>A0A0J9S281</accession>
<organism evidence="2 3">
    <name type="scientific">Plasmodium vivax India VII</name>
    <dbReference type="NCBI Taxonomy" id="1077284"/>
    <lineage>
        <taxon>Eukaryota</taxon>
        <taxon>Sar</taxon>
        <taxon>Alveolata</taxon>
        <taxon>Apicomplexa</taxon>
        <taxon>Aconoidasida</taxon>
        <taxon>Haemosporida</taxon>
        <taxon>Plasmodiidae</taxon>
        <taxon>Plasmodium</taxon>
        <taxon>Plasmodium (Plasmodium)</taxon>
    </lineage>
</organism>
<evidence type="ECO:0008006" key="4">
    <source>
        <dbReference type="Google" id="ProtNLM"/>
    </source>
</evidence>